<evidence type="ECO:0000313" key="4">
    <source>
        <dbReference type="EMBL" id="TPR46246.1"/>
    </source>
</evidence>
<keyword evidence="2" id="KW-0092">Biotin</keyword>
<comment type="similarity">
    <text evidence="2">Belongs to the biotin--protein ligase family.</text>
</comment>
<dbReference type="AlphaFoldDB" id="A0A9Q8INE4"/>
<dbReference type="GO" id="GO:0016740">
    <property type="term" value="F:transferase activity"/>
    <property type="evidence" value="ECO:0007669"/>
    <property type="project" value="UniProtKB-ARBA"/>
</dbReference>
<dbReference type="InterPro" id="IPR036388">
    <property type="entry name" value="WH-like_DNA-bd_sf"/>
</dbReference>
<dbReference type="GO" id="GO:0006355">
    <property type="term" value="P:regulation of DNA-templated transcription"/>
    <property type="evidence" value="ECO:0007669"/>
    <property type="project" value="UniProtKB-UniRule"/>
</dbReference>
<reference evidence="4" key="1">
    <citation type="submission" date="2018-08" db="EMBL/GenBank/DDBJ databases">
        <title>Comparative genomics of wild bee and flower associated Lactobacillus reveals potential adaptation to the bee host.</title>
        <authorList>
            <person name="Vuong H.Q."/>
            <person name="Mcfrederick Q.S."/>
        </authorList>
    </citation>
    <scope>NUCLEOTIDE SEQUENCE</scope>
    <source>
        <strain evidence="4">HV_63</strain>
    </source>
</reference>
<dbReference type="PANTHER" id="PTHR12835:SF5">
    <property type="entry name" value="BIOTIN--PROTEIN LIGASE"/>
    <property type="match status" value="1"/>
</dbReference>
<keyword evidence="2" id="KW-0067">ATP-binding</keyword>
<dbReference type="Proteomes" id="UP000784700">
    <property type="component" value="Unassembled WGS sequence"/>
</dbReference>
<dbReference type="InterPro" id="IPR030855">
    <property type="entry name" value="Bifunct_BirA"/>
</dbReference>
<dbReference type="GO" id="GO:0005524">
    <property type="term" value="F:ATP binding"/>
    <property type="evidence" value="ECO:0007669"/>
    <property type="project" value="UniProtKB-UniRule"/>
</dbReference>
<keyword evidence="2" id="KW-0804">Transcription</keyword>
<protein>
    <recommendedName>
        <fullName evidence="2">Bifunctional ligase/repressor BirA</fullName>
    </recommendedName>
    <alternativeName>
        <fullName evidence="2">Biotin--[acetyl-CoA-carboxylase] ligase</fullName>
        <ecNumber evidence="2">6.3.4.15</ecNumber>
    </alternativeName>
    <alternativeName>
        <fullName evidence="2">Biotin--protein ligase</fullName>
    </alternativeName>
    <alternativeName>
        <fullName evidence="2">Biotin-[acetyl-CoA carboxylase] synthetase</fullName>
    </alternativeName>
</protein>
<organism evidence="4 5">
    <name type="scientific">Apilactobacillus micheneri</name>
    <dbReference type="NCBI Taxonomy" id="1899430"/>
    <lineage>
        <taxon>Bacteria</taxon>
        <taxon>Bacillati</taxon>
        <taxon>Bacillota</taxon>
        <taxon>Bacilli</taxon>
        <taxon>Lactobacillales</taxon>
        <taxon>Lactobacillaceae</taxon>
        <taxon>Apilactobacillus</taxon>
    </lineage>
</organism>
<dbReference type="NCBIfam" id="TIGR00121">
    <property type="entry name" value="birA_ligase"/>
    <property type="match status" value="1"/>
</dbReference>
<keyword evidence="2" id="KW-0547">Nucleotide-binding</keyword>
<dbReference type="InterPro" id="IPR045864">
    <property type="entry name" value="aa-tRNA-synth_II/BPL/LPL"/>
</dbReference>
<comment type="caution">
    <text evidence="4">The sequence shown here is derived from an EMBL/GenBank/DDBJ whole genome shotgun (WGS) entry which is preliminary data.</text>
</comment>
<dbReference type="GO" id="GO:0003677">
    <property type="term" value="F:DNA binding"/>
    <property type="evidence" value="ECO:0007669"/>
    <property type="project" value="UniProtKB-UniRule"/>
</dbReference>
<dbReference type="InterPro" id="IPR004143">
    <property type="entry name" value="BPL_LPL_catalytic"/>
</dbReference>
<gene>
    <name evidence="2" type="primary">birA</name>
    <name evidence="4" type="ORF">DY130_01650</name>
</gene>
<feature type="domain" description="BPL/LPL catalytic" evidence="3">
    <location>
        <begin position="80"/>
        <end position="255"/>
    </location>
</feature>
<comment type="catalytic activity">
    <reaction evidence="2">
        <text>biotin + L-lysyl-[protein] + ATP = N(6)-biotinyl-L-lysyl-[protein] + AMP + diphosphate + H(+)</text>
        <dbReference type="Rhea" id="RHEA:11756"/>
        <dbReference type="Rhea" id="RHEA-COMP:9752"/>
        <dbReference type="Rhea" id="RHEA-COMP:10505"/>
        <dbReference type="ChEBI" id="CHEBI:15378"/>
        <dbReference type="ChEBI" id="CHEBI:29969"/>
        <dbReference type="ChEBI" id="CHEBI:30616"/>
        <dbReference type="ChEBI" id="CHEBI:33019"/>
        <dbReference type="ChEBI" id="CHEBI:57586"/>
        <dbReference type="ChEBI" id="CHEBI:83144"/>
        <dbReference type="ChEBI" id="CHEBI:456215"/>
        <dbReference type="EC" id="6.3.4.15"/>
    </reaction>
</comment>
<dbReference type="GO" id="GO:0005737">
    <property type="term" value="C:cytoplasm"/>
    <property type="evidence" value="ECO:0007669"/>
    <property type="project" value="TreeGrafter"/>
</dbReference>
<comment type="caution">
    <text evidence="2">Lacks conserved residue(s) required for the propagation of feature annotation.</text>
</comment>
<dbReference type="PANTHER" id="PTHR12835">
    <property type="entry name" value="BIOTIN PROTEIN LIGASE"/>
    <property type="match status" value="1"/>
</dbReference>
<keyword evidence="2" id="KW-0678">Repressor</keyword>
<dbReference type="Gene3D" id="2.30.30.100">
    <property type="match status" value="1"/>
</dbReference>
<dbReference type="InterPro" id="IPR013196">
    <property type="entry name" value="HTH_11"/>
</dbReference>
<dbReference type="InterPro" id="IPR004408">
    <property type="entry name" value="Biotin_CoA_COase_ligase"/>
</dbReference>
<dbReference type="Pfam" id="PF08279">
    <property type="entry name" value="HTH_11"/>
    <property type="match status" value="1"/>
</dbReference>
<dbReference type="EC" id="6.3.4.15" evidence="2"/>
<dbReference type="EMBL" id="QUBG01000001">
    <property type="protein sequence ID" value="TPR46246.1"/>
    <property type="molecule type" value="Genomic_DNA"/>
</dbReference>
<comment type="function">
    <text evidence="2">Acts both as a biotin--[acetyl-CoA-carboxylase] ligase and a repressor.</text>
</comment>
<dbReference type="Pfam" id="PF03099">
    <property type="entry name" value="BPL_LplA_LipB"/>
    <property type="match status" value="1"/>
</dbReference>
<evidence type="ECO:0000256" key="1">
    <source>
        <dbReference type="ARBA" id="ARBA00022598"/>
    </source>
</evidence>
<dbReference type="GeneID" id="58107831"/>
<dbReference type="SUPFAM" id="SSF55681">
    <property type="entry name" value="Class II aaRS and biotin synthetases"/>
    <property type="match status" value="1"/>
</dbReference>
<dbReference type="RefSeq" id="WP_140936156.1">
    <property type="nucleotide sequence ID" value="NZ_QUBF01000001.1"/>
</dbReference>
<accession>A0A9Q8INE4</accession>
<dbReference type="GO" id="GO:0009249">
    <property type="term" value="P:protein lipoylation"/>
    <property type="evidence" value="ECO:0007669"/>
    <property type="project" value="UniProtKB-ARBA"/>
</dbReference>
<sequence>MQTDQLLNLFIKHKDEWLSGNELADKLSISRTMIWKMIRNLKQLGHQIESKKNAGYKYVGSNNFDRLLIQQNLYAPFEIQTFNEMDSTNTYATKLLSQSKITDPMVIVADKQTAGHGRRGREFYSPKDTGIYMSMILPINDNAVFDGGLITTMTAVATVHGLKKSYPNVNFQLKWVNDIYVNNKKVSGILTESVMDVELMHPSALVIGIGINLNPNNFPKDMGRPIGAISNNQVDKNKVVADILNEFYKLYPNYQKGEFMDEYRRLSMLINHQVQIETHRGLIAGKVLDFDHHGRLILNNGNETKVIMTGEVVKVHF</sequence>
<dbReference type="GO" id="GO:0004077">
    <property type="term" value="F:biotin--[biotin carboxyl-carrier protein] ligase activity"/>
    <property type="evidence" value="ECO:0007669"/>
    <property type="project" value="UniProtKB-UniRule"/>
</dbReference>
<evidence type="ECO:0000256" key="2">
    <source>
        <dbReference type="HAMAP-Rule" id="MF_00978"/>
    </source>
</evidence>
<keyword evidence="2" id="KW-0238">DNA-binding</keyword>
<dbReference type="PROSITE" id="PS51733">
    <property type="entry name" value="BPL_LPL_CATALYTIC"/>
    <property type="match status" value="1"/>
</dbReference>
<evidence type="ECO:0000259" key="3">
    <source>
        <dbReference type="PROSITE" id="PS51733"/>
    </source>
</evidence>
<feature type="binding site" evidence="2">
    <location>
        <begin position="87"/>
        <end position="89"/>
    </location>
    <ligand>
        <name>biotin</name>
        <dbReference type="ChEBI" id="CHEBI:57586"/>
    </ligand>
</feature>
<dbReference type="InterPro" id="IPR036390">
    <property type="entry name" value="WH_DNA-bd_sf"/>
</dbReference>
<proteinExistence type="inferred from homology"/>
<feature type="DNA-binding region" description="H-T-H motif" evidence="2">
    <location>
        <begin position="20"/>
        <end position="39"/>
    </location>
</feature>
<name>A0A9Q8INE4_9LACO</name>
<evidence type="ECO:0000313" key="5">
    <source>
        <dbReference type="Proteomes" id="UP000784700"/>
    </source>
</evidence>
<dbReference type="SUPFAM" id="SSF46785">
    <property type="entry name" value="Winged helix' DNA-binding domain"/>
    <property type="match status" value="1"/>
</dbReference>
<dbReference type="Gene3D" id="3.30.930.10">
    <property type="entry name" value="Bira Bifunctional Protein, Domain 2"/>
    <property type="match status" value="1"/>
</dbReference>
<keyword evidence="2" id="KW-0805">Transcription regulation</keyword>
<dbReference type="CDD" id="cd16442">
    <property type="entry name" value="BPL"/>
    <property type="match status" value="1"/>
</dbReference>
<dbReference type="HAMAP" id="MF_00978">
    <property type="entry name" value="Bifunct_BirA"/>
    <property type="match status" value="1"/>
</dbReference>
<dbReference type="Gene3D" id="1.10.10.10">
    <property type="entry name" value="Winged helix-like DNA-binding domain superfamily/Winged helix DNA-binding domain"/>
    <property type="match status" value="1"/>
</dbReference>
<keyword evidence="1 2" id="KW-0436">Ligase</keyword>
<feature type="binding site" evidence="2">
    <location>
        <position position="112"/>
    </location>
    <ligand>
        <name>biotin</name>
        <dbReference type="ChEBI" id="CHEBI:57586"/>
    </ligand>
</feature>
<feature type="binding site" evidence="2">
    <location>
        <position position="185"/>
    </location>
    <ligand>
        <name>biotin</name>
        <dbReference type="ChEBI" id="CHEBI:57586"/>
    </ligand>
</feature>